<dbReference type="EMBL" id="CP098755">
    <property type="protein sequence ID" value="USG65039.1"/>
    <property type="molecule type" value="Genomic_DNA"/>
</dbReference>
<evidence type="ECO:0000259" key="2">
    <source>
        <dbReference type="Pfam" id="PF16571"/>
    </source>
</evidence>
<keyword evidence="4" id="KW-1185">Reference proteome</keyword>
<protein>
    <submittedName>
        <fullName evidence="3">FusB/FusC family EF-G-binding protein</fullName>
    </submittedName>
</protein>
<organism evidence="3 4">
    <name type="scientific">Brevibacillus ruminantium</name>
    <dbReference type="NCBI Taxonomy" id="2950604"/>
    <lineage>
        <taxon>Bacteria</taxon>
        <taxon>Bacillati</taxon>
        <taxon>Bacillota</taxon>
        <taxon>Bacilli</taxon>
        <taxon>Bacillales</taxon>
        <taxon>Paenibacillaceae</taxon>
        <taxon>Brevibacillus</taxon>
    </lineage>
</organism>
<dbReference type="InterPro" id="IPR038344">
    <property type="entry name" value="EF-G_N_sf"/>
</dbReference>
<gene>
    <name evidence="3" type="ORF">NDK47_23425</name>
</gene>
<dbReference type="RefSeq" id="WP_251872146.1">
    <property type="nucleotide sequence ID" value="NZ_CP098755.1"/>
</dbReference>
<evidence type="ECO:0000313" key="3">
    <source>
        <dbReference type="EMBL" id="USG65039.1"/>
    </source>
</evidence>
<feature type="domain" description="Elongation factor G-binding protein C-terminal treble-clef zinc-finger" evidence="2">
    <location>
        <begin position="101"/>
        <end position="208"/>
    </location>
</feature>
<evidence type="ECO:0000259" key="1">
    <source>
        <dbReference type="Pfam" id="PF07299"/>
    </source>
</evidence>
<feature type="domain" description="Elongation factor G-binding protein N-terminal" evidence="1">
    <location>
        <begin position="5"/>
        <end position="87"/>
    </location>
</feature>
<reference evidence="3" key="1">
    <citation type="submission" date="2022-06" db="EMBL/GenBank/DDBJ databases">
        <title>Genome sequencing of Brevibacillus sp. BB3-R1.</title>
        <authorList>
            <person name="Heo J."/>
            <person name="Lee D."/>
            <person name="Won M."/>
            <person name="Han B.-H."/>
            <person name="Hong S.-B."/>
            <person name="Kwon S.-W."/>
        </authorList>
    </citation>
    <scope>NUCLEOTIDE SEQUENCE</scope>
    <source>
        <strain evidence="3">BB3-R1</strain>
    </source>
</reference>
<dbReference type="InterPro" id="IPR010841">
    <property type="entry name" value="EF-G-binding_N"/>
</dbReference>
<dbReference type="Pfam" id="PF07299">
    <property type="entry name" value="EF-G-binding_N"/>
    <property type="match status" value="1"/>
</dbReference>
<dbReference type="InterPro" id="IPR032330">
    <property type="entry name" value="EF-G-binding_C"/>
</dbReference>
<dbReference type="Pfam" id="PF16571">
    <property type="entry name" value="FBP_C"/>
    <property type="match status" value="1"/>
</dbReference>
<evidence type="ECO:0000313" key="4">
    <source>
        <dbReference type="Proteomes" id="UP001056500"/>
    </source>
</evidence>
<accession>A0ABY4WE75</accession>
<name>A0ABY4WE75_9BACL</name>
<dbReference type="Proteomes" id="UP001056500">
    <property type="component" value="Chromosome"/>
</dbReference>
<dbReference type="Gene3D" id="1.20.1280.250">
    <property type="match status" value="1"/>
</dbReference>
<sequence>MTEPFIRNHHYNFIRQQTEHLQKATATVTDAKVLEAVRYGAEAKVIDLFSSATSSQRELLGEISSLKAAGDFQKYLQALSPYLAPFPQVTEKQVKKLFPKNKKLKVPDLTVIDYQAVTYLGWVDIATNKLFIVYPLNGEIRGIEGRFTIAPKKNICSLCHGHGEVALFTAISKTRSVHTSPDYYKAIGNYICTNSHECNKRITDVKALERLIQEITGA</sequence>
<proteinExistence type="predicted"/>
<dbReference type="CDD" id="cd16342">
    <property type="entry name" value="FusC_FusB"/>
    <property type="match status" value="1"/>
</dbReference>